<protein>
    <recommendedName>
        <fullName evidence="2">AMP-dependent synthetase/ligase domain-containing protein</fullName>
    </recommendedName>
</protein>
<evidence type="ECO:0000256" key="1">
    <source>
        <dbReference type="ARBA" id="ARBA00006432"/>
    </source>
</evidence>
<dbReference type="PANTHER" id="PTHR43201:SF8">
    <property type="entry name" value="ACYL-COA SYNTHETASE FAMILY MEMBER 3"/>
    <property type="match status" value="1"/>
</dbReference>
<proteinExistence type="inferred from homology"/>
<accession>A0A1M2VBX1</accession>
<dbReference type="InterPro" id="IPR042099">
    <property type="entry name" value="ANL_N_sf"/>
</dbReference>
<dbReference type="Pfam" id="PF00501">
    <property type="entry name" value="AMP-binding"/>
    <property type="match status" value="1"/>
</dbReference>
<comment type="caution">
    <text evidence="3">The sequence shown here is derived from an EMBL/GenBank/DDBJ whole genome shotgun (WGS) entry which is preliminary data.</text>
</comment>
<gene>
    <name evidence="3" type="ORF">TRAPUB_4183</name>
</gene>
<evidence type="ECO:0000313" key="3">
    <source>
        <dbReference type="EMBL" id="OJT05027.1"/>
    </source>
</evidence>
<dbReference type="GO" id="GO:0006631">
    <property type="term" value="P:fatty acid metabolic process"/>
    <property type="evidence" value="ECO:0007669"/>
    <property type="project" value="TreeGrafter"/>
</dbReference>
<evidence type="ECO:0000259" key="2">
    <source>
        <dbReference type="Pfam" id="PF00501"/>
    </source>
</evidence>
<dbReference type="PANTHER" id="PTHR43201">
    <property type="entry name" value="ACYL-COA SYNTHETASE"/>
    <property type="match status" value="1"/>
</dbReference>
<dbReference type="GO" id="GO:0031956">
    <property type="term" value="F:medium-chain fatty acid-CoA ligase activity"/>
    <property type="evidence" value="ECO:0007669"/>
    <property type="project" value="TreeGrafter"/>
</dbReference>
<dbReference type="Pfam" id="PF23562">
    <property type="entry name" value="AMP-binding_C_3"/>
    <property type="match status" value="1"/>
</dbReference>
<dbReference type="EMBL" id="MNAD01001495">
    <property type="protein sequence ID" value="OJT05027.1"/>
    <property type="molecule type" value="Genomic_DNA"/>
</dbReference>
<evidence type="ECO:0000313" key="4">
    <source>
        <dbReference type="Proteomes" id="UP000184267"/>
    </source>
</evidence>
<dbReference type="STRING" id="154538.A0A1M2VBX1"/>
<dbReference type="AlphaFoldDB" id="A0A1M2VBX1"/>
<sequence>MSQKSVENHYLSLLLSAFREHADKPVFRPYIGKVDAWDTVTYRGLEQRLVVAQSLWKKALAPLQLKTLDIVGFWLTGRKVTDLVNTIAISSLGYTPQFFSGYFSGLSVVIELLVKSGGKAIIIDRSFQPQLTEYGAVPVPTFDALEDAELLEAISASEVPDALRFAVDPEAAVGLDDYAALFHSSGTTGGMPKIIPNTYKMIRAVILYKHSGAQDPDKEFLANGGGQTVANTLGSLAHIASFHTFLGAVHTGACLAQSSSMAVSPQEFLGLVQVCGLTRLILYATFLSEIIRAGKKDETIREALKSLRQIFHTGVALNKEDEAWAYENGLRMITSYSTTETAPLLRSRVGLDPSARLLRPVRGANPAFLPYKDKDSGSADSDLYEVVVPADADDCPPPSLVAADGYYHSNDIFEKVEDGWVYRGRAGDWIKVLGGFVDTKSIEDNVRKTCEGLVHDAVVIGSGRTAPVLVVESTESGLDVPAQAVLVHTIIERTAEFNKRAFAHERIEDPKRILIVDRGTLPRTKEKGNVRRGATEELLAAELDAALADA</sequence>
<feature type="domain" description="AMP-dependent synthetase/ligase" evidence="2">
    <location>
        <begin position="115"/>
        <end position="347"/>
    </location>
</feature>
<dbReference type="Proteomes" id="UP000184267">
    <property type="component" value="Unassembled WGS sequence"/>
</dbReference>
<keyword evidence="4" id="KW-1185">Reference proteome</keyword>
<organism evidence="3 4">
    <name type="scientific">Trametes pubescens</name>
    <name type="common">White-rot fungus</name>
    <dbReference type="NCBI Taxonomy" id="154538"/>
    <lineage>
        <taxon>Eukaryota</taxon>
        <taxon>Fungi</taxon>
        <taxon>Dikarya</taxon>
        <taxon>Basidiomycota</taxon>
        <taxon>Agaricomycotina</taxon>
        <taxon>Agaricomycetes</taxon>
        <taxon>Polyporales</taxon>
        <taxon>Polyporaceae</taxon>
        <taxon>Trametes</taxon>
    </lineage>
</organism>
<dbReference type="SUPFAM" id="SSF56801">
    <property type="entry name" value="Acetyl-CoA synthetase-like"/>
    <property type="match status" value="1"/>
</dbReference>
<dbReference type="Gene3D" id="3.40.50.12780">
    <property type="entry name" value="N-terminal domain of ligase-like"/>
    <property type="match status" value="1"/>
</dbReference>
<dbReference type="InterPro" id="IPR000873">
    <property type="entry name" value="AMP-dep_synth/lig_dom"/>
</dbReference>
<dbReference type="OrthoDB" id="429813at2759"/>
<name>A0A1M2VBX1_TRAPU</name>
<comment type="similarity">
    <text evidence="1">Belongs to the ATP-dependent AMP-binding enzyme family.</text>
</comment>
<reference evidence="3 4" key="1">
    <citation type="submission" date="2016-10" db="EMBL/GenBank/DDBJ databases">
        <title>Genome sequence of the basidiomycete white-rot fungus Trametes pubescens.</title>
        <authorList>
            <person name="Makela M.R."/>
            <person name="Granchi Z."/>
            <person name="Peng M."/>
            <person name="De Vries R.P."/>
            <person name="Grigoriev I."/>
            <person name="Riley R."/>
            <person name="Hilden K."/>
        </authorList>
    </citation>
    <scope>NUCLEOTIDE SEQUENCE [LARGE SCALE GENOMIC DNA]</scope>
    <source>
        <strain evidence="3 4">FBCC735</strain>
    </source>
</reference>
<dbReference type="OMA" id="DEAWAYE"/>